<evidence type="ECO:0000313" key="2">
    <source>
        <dbReference type="EMBL" id="KTD87461.1"/>
    </source>
</evidence>
<accession>A0A0W1B1M0</accession>
<sequence length="661" mass="76016">MKFQILKLIIWPKSQGFAPQIVPFELGKVNVITGASRTGKSAIIPIIDYCLASSDCFIPIDTIRDYVSWYGVLIQTEHEQILISRKVPNGNKVSNEFYLSRGSIVSIPPLIEEPNEKSDGIKHILNVIASVPYFSLNGGEDEKESYQARLGFRDLMALVFQNQDIVANQNILFYKTHAHEHRERLRNWFPFILGAENIDVLTARQRLQFVEKRLNQLKKEFDKVKNVSASWMANMLGHLKVAHEYGILVEEVSDETDPDDLLVLAKQIFENIPEYSNTKLDNIESANKEVVELEIEEERISIEIGLMKKRLNDVKRLKSGFLGYGDSQRKRADRLHISQWLESVAIDSQACPACGSSEHPKSRSELPKVIAAFKKYEDQSRSVAEIPTSFSREEERIKLDLQNLLDEKEKLQRRFDLLIARDKSAQEEFQRKKNMFLFLGHLKASIETFERLVDGGDLQEQISILETEYSELIKKVDHGKVLQRIDNATAIISQRILEHLKTLDVEDKYRKIAPKFSVKDLNISVLSNDEHWHFLAEVGSASNWVSFHIALMCSLQEYFLEHEPSCVPSFVIFDQPSQVYFPKLKRIDPDVDYDPEYDNEDISAVKSMFKTIAKSVVAKKGAWQCIVLDHADSDIYGDIEGIYEVVEWRNGKKLIPEEWYS</sequence>
<dbReference type="Pfam" id="PF12532">
    <property type="entry name" value="DUF3732"/>
    <property type="match status" value="1"/>
</dbReference>
<evidence type="ECO:0000256" key="1">
    <source>
        <dbReference type="SAM" id="Coils"/>
    </source>
</evidence>
<dbReference type="RefSeq" id="WP_060622979.1">
    <property type="nucleotide sequence ID" value="NZ_LCZJ02000018.1"/>
</dbReference>
<keyword evidence="1" id="KW-0175">Coiled coil</keyword>
<name>A0A0W1B1M0_9BACL</name>
<evidence type="ECO:0008006" key="4">
    <source>
        <dbReference type="Google" id="ProtNLM"/>
    </source>
</evidence>
<organism evidence="2 3">
    <name type="scientific">Paenibacillus etheri</name>
    <dbReference type="NCBI Taxonomy" id="1306852"/>
    <lineage>
        <taxon>Bacteria</taxon>
        <taxon>Bacillati</taxon>
        <taxon>Bacillota</taxon>
        <taxon>Bacilli</taxon>
        <taxon>Bacillales</taxon>
        <taxon>Paenibacillaceae</taxon>
        <taxon>Paenibacillus</taxon>
    </lineage>
</organism>
<keyword evidence="3" id="KW-1185">Reference proteome</keyword>
<dbReference type="OrthoDB" id="103556at2"/>
<dbReference type="EMBL" id="LCZJ02000018">
    <property type="protein sequence ID" value="KTD87461.1"/>
    <property type="molecule type" value="Genomic_DNA"/>
</dbReference>
<proteinExistence type="predicted"/>
<reference evidence="2 3" key="1">
    <citation type="journal article" date="2015" name="Int. Biodeterior. Biodegradation">
        <title>Physiological and genetic screening methods for the isolation of methyl tert-butyl ether-degrading bacteria for bioremediation purposes.</title>
        <authorList>
            <person name="Guisado I.M."/>
            <person name="Purswani J."/>
            <person name="Gonzalez Lopez J."/>
            <person name="Pozo C."/>
        </authorList>
    </citation>
    <scope>NUCLEOTIDE SEQUENCE [LARGE SCALE GENOMIC DNA]</scope>
    <source>
        <strain evidence="2 3">SH7</strain>
    </source>
</reference>
<evidence type="ECO:0000313" key="3">
    <source>
        <dbReference type="Proteomes" id="UP000054709"/>
    </source>
</evidence>
<feature type="coiled-coil region" evidence="1">
    <location>
        <begin position="276"/>
        <end position="303"/>
    </location>
</feature>
<feature type="coiled-coil region" evidence="1">
    <location>
        <begin position="394"/>
        <end position="428"/>
    </location>
</feature>
<dbReference type="AlphaFoldDB" id="A0A0W1B1M0"/>
<protein>
    <recommendedName>
        <fullName evidence="4">DUF3732 domain-containing protein</fullName>
    </recommendedName>
</protein>
<dbReference type="Proteomes" id="UP000054709">
    <property type="component" value="Unassembled WGS sequence"/>
</dbReference>
<gene>
    <name evidence="2" type="ORF">UQ64_11650</name>
</gene>
<comment type="caution">
    <text evidence="2">The sequence shown here is derived from an EMBL/GenBank/DDBJ whole genome shotgun (WGS) entry which is preliminary data.</text>
</comment>
<dbReference type="InterPro" id="IPR022205">
    <property type="entry name" value="DUF3732"/>
</dbReference>
<feature type="coiled-coil region" evidence="1">
    <location>
        <begin position="200"/>
        <end position="227"/>
    </location>
</feature>